<dbReference type="EMBL" id="PTQR01000038">
    <property type="protein sequence ID" value="TKX24723.1"/>
    <property type="molecule type" value="Genomic_DNA"/>
</dbReference>
<dbReference type="SUPFAM" id="SSF53098">
    <property type="entry name" value="Ribonuclease H-like"/>
    <property type="match status" value="1"/>
</dbReference>
<dbReference type="InterPro" id="IPR012337">
    <property type="entry name" value="RNaseH-like_sf"/>
</dbReference>
<dbReference type="AlphaFoldDB" id="A0A4U7B0Y3"/>
<proteinExistence type="predicted"/>
<organism evidence="2 3">
    <name type="scientific">Elsinoe australis</name>
    <dbReference type="NCBI Taxonomy" id="40998"/>
    <lineage>
        <taxon>Eukaryota</taxon>
        <taxon>Fungi</taxon>
        <taxon>Dikarya</taxon>
        <taxon>Ascomycota</taxon>
        <taxon>Pezizomycotina</taxon>
        <taxon>Dothideomycetes</taxon>
        <taxon>Dothideomycetidae</taxon>
        <taxon>Myriangiales</taxon>
        <taxon>Elsinoaceae</taxon>
        <taxon>Elsinoe</taxon>
    </lineage>
</organism>
<accession>A0A4U7B0Y3</accession>
<gene>
    <name evidence="2" type="ORF">C1H76_2898</name>
</gene>
<dbReference type="GO" id="GO:0003676">
    <property type="term" value="F:nucleic acid binding"/>
    <property type="evidence" value="ECO:0007669"/>
    <property type="project" value="InterPro"/>
</dbReference>
<comment type="caution">
    <text evidence="2">The sequence shown here is derived from an EMBL/GenBank/DDBJ whole genome shotgun (WGS) entry which is preliminary data.</text>
</comment>
<dbReference type="Pfam" id="PF00075">
    <property type="entry name" value="RNase_H"/>
    <property type="match status" value="1"/>
</dbReference>
<evidence type="ECO:0000313" key="2">
    <source>
        <dbReference type="EMBL" id="TKX24723.1"/>
    </source>
</evidence>
<name>A0A4U7B0Y3_9PEZI</name>
<sequence>MASQWRDSFSPVEAQDGTPACPTHRLLACTECCVASTPSSHAIDPRLMGCKKQSKTKTPASMERLVTEPPARAYNPVRQNERGTPPTYIFGQRIRPLLPAPKPRHDSPAVMAARHFDLPDELRDAQPKDLFSLNYPTSSHTLSAGRLVRKTEDSQCLIYIAGAGPGDDANDPRGGCGVVLHKELEGKPGTHGISIRLEQRGPSSPLSQKVSLGRAEVRAVDLALHLRPWPEEGFKCLVIATDSEHLVEAATALCRDWCKNFWKKPDGEAVADQDLWKVSLERIAHLWQKGTRVLFWHIRPE</sequence>
<dbReference type="Proteomes" id="UP000308133">
    <property type="component" value="Unassembled WGS sequence"/>
</dbReference>
<evidence type="ECO:0000259" key="1">
    <source>
        <dbReference type="PROSITE" id="PS50879"/>
    </source>
</evidence>
<dbReference type="Gene3D" id="3.30.420.10">
    <property type="entry name" value="Ribonuclease H-like superfamily/Ribonuclease H"/>
    <property type="match status" value="1"/>
</dbReference>
<dbReference type="InterPro" id="IPR036397">
    <property type="entry name" value="RNaseH_sf"/>
</dbReference>
<evidence type="ECO:0000313" key="3">
    <source>
        <dbReference type="Proteomes" id="UP000308133"/>
    </source>
</evidence>
<protein>
    <submittedName>
        <fullName evidence="2">RNase H-like protein 1</fullName>
    </submittedName>
</protein>
<reference evidence="2 3" key="1">
    <citation type="submission" date="2018-02" db="EMBL/GenBank/DDBJ databases">
        <title>Draft genome sequences of Elsinoe sp., causing black scab on jojoba.</title>
        <authorList>
            <person name="Stodart B."/>
            <person name="Jeffress S."/>
            <person name="Ash G."/>
            <person name="Arun Chinnappa K."/>
        </authorList>
    </citation>
    <scope>NUCLEOTIDE SEQUENCE [LARGE SCALE GENOMIC DNA]</scope>
    <source>
        <strain evidence="2 3">Hillstone_2</strain>
    </source>
</reference>
<dbReference type="GO" id="GO:0004523">
    <property type="term" value="F:RNA-DNA hybrid ribonuclease activity"/>
    <property type="evidence" value="ECO:0007669"/>
    <property type="project" value="InterPro"/>
</dbReference>
<feature type="domain" description="RNase H type-1" evidence="1">
    <location>
        <begin position="152"/>
        <end position="301"/>
    </location>
</feature>
<dbReference type="PROSITE" id="PS50879">
    <property type="entry name" value="RNASE_H_1"/>
    <property type="match status" value="1"/>
</dbReference>
<dbReference type="InterPro" id="IPR002156">
    <property type="entry name" value="RNaseH_domain"/>
</dbReference>